<sequence length="257" mass="27181">MAALAGGALILLRHGQSSANAADVFTGWHDAGLSPLGVAQARDAAATLRACGVRPTSVHTSLLRRSIVTAEIVTDALGCGWVPVDRSWRLNERHYGALTGLSKTAVAGWAGATAFHAWRRSYAVAPPPMSDEAAAGMYADARYAGLPTGAWPRTESLADVRARLLPYWTDVLYPLLRAGGTPLVAGHGNSLRAFVMHLEGLSPAEVEHLDIPTAAPMRYVLDRRGRPVVGARERYLDPVSAGEPVRIGPVDAGLPAL</sequence>
<evidence type="ECO:0000313" key="6">
    <source>
        <dbReference type="EMBL" id="MBM2616402.1"/>
    </source>
</evidence>
<reference evidence="6 7" key="1">
    <citation type="submission" date="2021-01" db="EMBL/GenBank/DDBJ databases">
        <title>Actinoplanes sp. nov. LDG1-06 isolated from lichen.</title>
        <authorList>
            <person name="Saeng-In P."/>
            <person name="Phongsopitanun W."/>
            <person name="Kanchanasin P."/>
            <person name="Yuki M."/>
            <person name="Kudo T."/>
            <person name="Ohkuma M."/>
            <person name="Tanasupawat S."/>
        </authorList>
    </citation>
    <scope>NUCLEOTIDE SEQUENCE [LARGE SCALE GENOMIC DNA]</scope>
    <source>
        <strain evidence="6 7">LDG1-06</strain>
    </source>
</reference>
<feature type="binding site" evidence="4">
    <location>
        <begin position="13"/>
        <end position="20"/>
    </location>
    <ligand>
        <name>substrate</name>
    </ligand>
</feature>
<keyword evidence="2 4" id="KW-0324">Glycolysis</keyword>
<keyword evidence="3 4" id="KW-0413">Isomerase</keyword>
<protein>
    <recommendedName>
        <fullName evidence="4 5">2,3-bisphosphoglycerate-dependent phosphoglycerate mutase</fullName>
        <shortName evidence="4">BPG-dependent PGAM</shortName>
        <shortName evidence="4">PGAM</shortName>
        <shortName evidence="4">Phosphoglyceromutase</shortName>
        <shortName evidence="4">dPGM</shortName>
        <ecNumber evidence="4 5">5.4.2.11</ecNumber>
    </recommendedName>
</protein>
<dbReference type="PANTHER" id="PTHR11931">
    <property type="entry name" value="PHOSPHOGLYCERATE MUTASE"/>
    <property type="match status" value="1"/>
</dbReference>
<dbReference type="InterPro" id="IPR013078">
    <property type="entry name" value="His_Pase_superF_clade-1"/>
</dbReference>
<comment type="catalytic activity">
    <reaction evidence="4 5">
        <text>(2R)-2-phosphoglycerate = (2R)-3-phosphoglycerate</text>
        <dbReference type="Rhea" id="RHEA:15901"/>
        <dbReference type="ChEBI" id="CHEBI:58272"/>
        <dbReference type="ChEBI" id="CHEBI:58289"/>
        <dbReference type="EC" id="5.4.2.11"/>
    </reaction>
</comment>
<comment type="caution">
    <text evidence="6">The sequence shown here is derived from an EMBL/GenBank/DDBJ whole genome shotgun (WGS) entry which is preliminary data.</text>
</comment>
<evidence type="ECO:0000256" key="2">
    <source>
        <dbReference type="ARBA" id="ARBA00023152"/>
    </source>
</evidence>
<dbReference type="GO" id="GO:0004619">
    <property type="term" value="F:phosphoglycerate mutase activity"/>
    <property type="evidence" value="ECO:0007669"/>
    <property type="project" value="UniProtKB-EC"/>
</dbReference>
<dbReference type="Pfam" id="PF00300">
    <property type="entry name" value="His_Phos_1"/>
    <property type="match status" value="2"/>
</dbReference>
<evidence type="ECO:0000256" key="3">
    <source>
        <dbReference type="ARBA" id="ARBA00023235"/>
    </source>
</evidence>
<gene>
    <name evidence="4" type="primary">gpmA</name>
    <name evidence="6" type="ORF">JIG36_12625</name>
</gene>
<dbReference type="InterPro" id="IPR029033">
    <property type="entry name" value="His_PPase_superfam"/>
</dbReference>
<comment type="pathway">
    <text evidence="4 5">Carbohydrate degradation; glycolysis; pyruvate from D-glyceraldehyde 3-phosphate: step 3/5.</text>
</comment>
<feature type="site" description="Transition state stabilizer" evidence="4">
    <location>
        <position position="187"/>
    </location>
</feature>
<proteinExistence type="inferred from homology"/>
<dbReference type="InterPro" id="IPR001345">
    <property type="entry name" value="PG/BPGM_mutase_AS"/>
</dbReference>
<keyword evidence="7" id="KW-1185">Reference proteome</keyword>
<dbReference type="EC" id="5.4.2.11" evidence="4 5"/>
<evidence type="ECO:0000256" key="4">
    <source>
        <dbReference type="HAMAP-Rule" id="MF_01039"/>
    </source>
</evidence>
<dbReference type="Gene3D" id="3.40.50.1240">
    <property type="entry name" value="Phosphoglycerate mutase-like"/>
    <property type="match status" value="1"/>
</dbReference>
<feature type="active site" description="Proton donor/acceptor" evidence="4">
    <location>
        <position position="92"/>
    </location>
</feature>
<dbReference type="CDD" id="cd07067">
    <property type="entry name" value="HP_PGM_like"/>
    <property type="match status" value="1"/>
</dbReference>
<accession>A0ABS2A998</accession>
<dbReference type="InterPro" id="IPR005952">
    <property type="entry name" value="Phosphogly_mut1"/>
</dbReference>
<feature type="active site" description="Tele-phosphohistidine intermediate" evidence="4">
    <location>
        <position position="14"/>
    </location>
</feature>
<dbReference type="PROSITE" id="PS00175">
    <property type="entry name" value="PG_MUTASE"/>
    <property type="match status" value="1"/>
</dbReference>
<dbReference type="EMBL" id="JAENHP010000003">
    <property type="protein sequence ID" value="MBM2616402.1"/>
    <property type="molecule type" value="Genomic_DNA"/>
</dbReference>
<dbReference type="HAMAP" id="MF_01039">
    <property type="entry name" value="PGAM_GpmA"/>
    <property type="match status" value="1"/>
</dbReference>
<feature type="binding site" evidence="4">
    <location>
        <begin position="26"/>
        <end position="27"/>
    </location>
    <ligand>
        <name>substrate</name>
    </ligand>
</feature>
<comment type="function">
    <text evidence="4 5">Catalyzes the interconversion of 2-phosphoglycerate and 3-phosphoglycerate.</text>
</comment>
<feature type="binding site" evidence="4">
    <location>
        <position position="65"/>
    </location>
    <ligand>
        <name>substrate</name>
    </ligand>
</feature>
<feature type="binding site" evidence="4">
    <location>
        <begin position="188"/>
        <end position="189"/>
    </location>
    <ligand>
        <name>substrate</name>
    </ligand>
</feature>
<comment type="similarity">
    <text evidence="1 4">Belongs to the phosphoglycerate mutase family. BPG-dependent PGAM subfamily.</text>
</comment>
<feature type="binding site" evidence="4">
    <location>
        <begin position="119"/>
        <end position="120"/>
    </location>
    <ligand>
        <name>substrate</name>
    </ligand>
</feature>
<evidence type="ECO:0000256" key="1">
    <source>
        <dbReference type="ARBA" id="ARBA00006717"/>
    </source>
</evidence>
<evidence type="ECO:0000256" key="5">
    <source>
        <dbReference type="RuleBase" id="RU004512"/>
    </source>
</evidence>
<feature type="binding site" evidence="4">
    <location>
        <position position="103"/>
    </location>
    <ligand>
        <name>substrate</name>
    </ligand>
</feature>
<keyword evidence="4" id="KW-0312">Gluconeogenesis</keyword>
<organism evidence="6 7">
    <name type="scientific">Paractinoplanes ovalisporus</name>
    <dbReference type="NCBI Taxonomy" id="2810368"/>
    <lineage>
        <taxon>Bacteria</taxon>
        <taxon>Bacillati</taxon>
        <taxon>Actinomycetota</taxon>
        <taxon>Actinomycetes</taxon>
        <taxon>Micromonosporales</taxon>
        <taxon>Micromonosporaceae</taxon>
        <taxon>Paractinoplanes</taxon>
    </lineage>
</organism>
<dbReference type="Proteomes" id="UP000632138">
    <property type="component" value="Unassembled WGS sequence"/>
</dbReference>
<name>A0ABS2A998_9ACTN</name>
<dbReference type="SUPFAM" id="SSF53254">
    <property type="entry name" value="Phosphoglycerate mutase-like"/>
    <property type="match status" value="1"/>
</dbReference>
<dbReference type="SMART" id="SM00855">
    <property type="entry name" value="PGAM"/>
    <property type="match status" value="1"/>
</dbReference>
<evidence type="ECO:0000313" key="7">
    <source>
        <dbReference type="Proteomes" id="UP000632138"/>
    </source>
</evidence>
<feature type="binding site" evidence="4">
    <location>
        <begin position="92"/>
        <end position="95"/>
    </location>
    <ligand>
        <name>substrate</name>
    </ligand>
</feature>
<dbReference type="NCBIfam" id="TIGR01258">
    <property type="entry name" value="pgm_1"/>
    <property type="match status" value="1"/>
</dbReference>